<dbReference type="SMART" id="SM00066">
    <property type="entry name" value="GAL4"/>
    <property type="match status" value="1"/>
</dbReference>
<dbReference type="SUPFAM" id="SSF57701">
    <property type="entry name" value="Zn2/Cys6 DNA-binding domain"/>
    <property type="match status" value="1"/>
</dbReference>
<dbReference type="Pfam" id="PF00172">
    <property type="entry name" value="Zn_clus"/>
    <property type="match status" value="1"/>
</dbReference>
<dbReference type="PROSITE" id="PS00463">
    <property type="entry name" value="ZN2_CY6_FUNGAL_1"/>
    <property type="match status" value="1"/>
</dbReference>
<dbReference type="InterPro" id="IPR001138">
    <property type="entry name" value="Zn2Cys6_DnaBD"/>
</dbReference>
<protein>
    <recommendedName>
        <fullName evidence="6">Zn(2)-C6 fungal-type domain-containing protein</fullName>
    </recommendedName>
</protein>
<name>A0A0B7KCD7_BIOOC</name>
<evidence type="ECO:0000256" key="4">
    <source>
        <dbReference type="ARBA" id="ARBA00023163"/>
    </source>
</evidence>
<evidence type="ECO:0000259" key="6">
    <source>
        <dbReference type="PROSITE" id="PS50048"/>
    </source>
</evidence>
<evidence type="ECO:0000256" key="1">
    <source>
        <dbReference type="ARBA" id="ARBA00004123"/>
    </source>
</evidence>
<evidence type="ECO:0000313" key="7">
    <source>
        <dbReference type="EMBL" id="CEO52580.1"/>
    </source>
</evidence>
<keyword evidence="3" id="KW-0805">Transcription regulation</keyword>
<organism evidence="7">
    <name type="scientific">Bionectria ochroleuca</name>
    <name type="common">Gliocladium roseum</name>
    <dbReference type="NCBI Taxonomy" id="29856"/>
    <lineage>
        <taxon>Eukaryota</taxon>
        <taxon>Fungi</taxon>
        <taxon>Dikarya</taxon>
        <taxon>Ascomycota</taxon>
        <taxon>Pezizomycotina</taxon>
        <taxon>Sordariomycetes</taxon>
        <taxon>Hypocreomycetidae</taxon>
        <taxon>Hypocreales</taxon>
        <taxon>Bionectriaceae</taxon>
        <taxon>Clonostachys</taxon>
    </lineage>
</organism>
<accession>A0A0B7KCD7</accession>
<keyword evidence="2" id="KW-0479">Metal-binding</keyword>
<evidence type="ECO:0000256" key="3">
    <source>
        <dbReference type="ARBA" id="ARBA00023015"/>
    </source>
</evidence>
<dbReference type="InterPro" id="IPR036864">
    <property type="entry name" value="Zn2-C6_fun-type_DNA-bd_sf"/>
</dbReference>
<dbReference type="Gene3D" id="4.10.240.10">
    <property type="entry name" value="Zn(2)-C6 fungal-type DNA-binding domain"/>
    <property type="match status" value="1"/>
</dbReference>
<comment type="subcellular location">
    <subcellularLocation>
        <location evidence="1">Nucleus</location>
    </subcellularLocation>
</comment>
<feature type="domain" description="Zn(2)-C6 fungal-type" evidence="6">
    <location>
        <begin position="70"/>
        <end position="100"/>
    </location>
</feature>
<dbReference type="GO" id="GO:0000981">
    <property type="term" value="F:DNA-binding transcription factor activity, RNA polymerase II-specific"/>
    <property type="evidence" value="ECO:0007669"/>
    <property type="project" value="InterPro"/>
</dbReference>
<dbReference type="EMBL" id="CDPU01000029">
    <property type="protein sequence ID" value="CEO52580.1"/>
    <property type="molecule type" value="Genomic_DNA"/>
</dbReference>
<dbReference type="CDD" id="cd12148">
    <property type="entry name" value="fungal_TF_MHR"/>
    <property type="match status" value="1"/>
</dbReference>
<keyword evidence="4" id="KW-0804">Transcription</keyword>
<sequence>ILPRLFRSSSRPPRKALQYTTLQQQLRLTCTKTYIVVIAQMQSIHLPSPSGPASSGREQTDGCGRLKLRVCDHCRVKKIKCDMKAPSCTACCLRHVMCKYGRYRKKPGPPKRLVNTAALVTSSVPAMDYDQQALDPASVLDSDLTSNDQFLEALFQGDDASWADGLLRSDAAGAANATMPFMNTPTPSLPRHISPKTVSGGPHGPTDLSLEAEEFLLELYIQHVQPIYPLLRFSASSSGRYGLTGMSTRLRMSIYAIASRYASSQHQEWLLSPDYFAMRAGHYANATKLSIDELKASILLCLHKIASAVTWDAVAEMARITRMAELYYRIIADQDKSSRGSRCEYEAEELRTVWWCIYSLDTCFSAIAIISHAMADHTQGNMTLPVTPVSDLTKPPSSQQRKLDHIGDSQLLLTPDLKLWENMAMVFSKSPCRGRTLYIVTCTLMRSVTDLRFSVKQGCGPALKARFQELESDCAATTLSLPAWVFKPIRNLGTGETETEHRDRLEALIVWQGACLLHATLAVQLDGTSAMSTESAFQAQWQTVVGRANEVLRIVQNWKPDYFEAIDSKSAYIILLTGIVLTLDAAIHSVTTSSSARPSHHIDLLFLFLGQIGRHWLLDVLKKYWAKPPLCQSHKSAFDFLLDIVLDRRIHFSTATLACNGGSLDSMDLLSLSEITPEVEESLQNEMSGEFWSSNELAWDPSNAISGEVGSSLDWDSVLT</sequence>
<dbReference type="GO" id="GO:0005634">
    <property type="term" value="C:nucleus"/>
    <property type="evidence" value="ECO:0007669"/>
    <property type="project" value="UniProtKB-SubCell"/>
</dbReference>
<reference evidence="7" key="1">
    <citation type="submission" date="2015-01" db="EMBL/GenBank/DDBJ databases">
        <authorList>
            <person name="Durling Mikael"/>
        </authorList>
    </citation>
    <scope>NUCLEOTIDE SEQUENCE</scope>
</reference>
<feature type="non-terminal residue" evidence="7">
    <location>
        <position position="1"/>
    </location>
</feature>
<evidence type="ECO:0000256" key="2">
    <source>
        <dbReference type="ARBA" id="ARBA00022723"/>
    </source>
</evidence>
<evidence type="ECO:0000256" key="5">
    <source>
        <dbReference type="ARBA" id="ARBA00023242"/>
    </source>
</evidence>
<gene>
    <name evidence="7" type="ORF">BN869_000008638_1</name>
</gene>
<keyword evidence="5" id="KW-0539">Nucleus</keyword>
<dbReference type="PROSITE" id="PS50048">
    <property type="entry name" value="ZN2_CY6_FUNGAL_2"/>
    <property type="match status" value="1"/>
</dbReference>
<dbReference type="CDD" id="cd00067">
    <property type="entry name" value="GAL4"/>
    <property type="match status" value="1"/>
</dbReference>
<dbReference type="PANTHER" id="PTHR47338">
    <property type="entry name" value="ZN(II)2CYS6 TRANSCRIPTION FACTOR (EUROFUNG)-RELATED"/>
    <property type="match status" value="1"/>
</dbReference>
<proteinExistence type="predicted"/>
<dbReference type="GO" id="GO:0008270">
    <property type="term" value="F:zinc ion binding"/>
    <property type="evidence" value="ECO:0007669"/>
    <property type="project" value="InterPro"/>
</dbReference>
<dbReference type="AlphaFoldDB" id="A0A0B7KCD7"/>
<dbReference type="PANTHER" id="PTHR47338:SF5">
    <property type="entry name" value="ZN(II)2CYS6 TRANSCRIPTION FACTOR (EUROFUNG)"/>
    <property type="match status" value="1"/>
</dbReference>
<dbReference type="InterPro" id="IPR050815">
    <property type="entry name" value="TF_fung"/>
</dbReference>